<comment type="pathway">
    <text evidence="10">Cell wall biogenesis; peptidoglycan biosynthesis.</text>
</comment>
<keyword evidence="8 10" id="KW-0573">Peptidoglycan synthesis</keyword>
<dbReference type="Gene3D" id="3.30.1490.20">
    <property type="entry name" value="ATP-grasp fold, A domain"/>
    <property type="match status" value="1"/>
</dbReference>
<evidence type="ECO:0000259" key="12">
    <source>
        <dbReference type="PROSITE" id="PS50975"/>
    </source>
</evidence>
<evidence type="ECO:0000256" key="3">
    <source>
        <dbReference type="ARBA" id="ARBA00022490"/>
    </source>
</evidence>
<comment type="caution">
    <text evidence="13">The sequence shown here is derived from an EMBL/GenBank/DDBJ whole genome shotgun (WGS) entry which is preliminary data.</text>
</comment>
<keyword evidence="6 11" id="KW-0067">ATP-binding</keyword>
<comment type="function">
    <text evidence="10">Cell wall formation.</text>
</comment>
<keyword evidence="9 10" id="KW-0961">Cell wall biogenesis/degradation</keyword>
<dbReference type="SUPFAM" id="SSF56059">
    <property type="entry name" value="Glutathione synthetase ATP-binding domain-like"/>
    <property type="match status" value="1"/>
</dbReference>
<evidence type="ECO:0000256" key="2">
    <source>
        <dbReference type="ARBA" id="ARBA00010871"/>
    </source>
</evidence>
<dbReference type="GO" id="GO:0046872">
    <property type="term" value="F:metal ion binding"/>
    <property type="evidence" value="ECO:0007669"/>
    <property type="project" value="InterPro"/>
</dbReference>
<gene>
    <name evidence="10" type="primary">ddl</name>
    <name evidence="13" type="ORF">D6810_01505</name>
</gene>
<dbReference type="GO" id="GO:0008716">
    <property type="term" value="F:D-alanine-D-alanine ligase activity"/>
    <property type="evidence" value="ECO:0007669"/>
    <property type="project" value="UniProtKB-UniRule"/>
</dbReference>
<dbReference type="Proteomes" id="UP000269410">
    <property type="component" value="Unassembled WGS sequence"/>
</dbReference>
<evidence type="ECO:0000256" key="10">
    <source>
        <dbReference type="HAMAP-Rule" id="MF_00047"/>
    </source>
</evidence>
<evidence type="ECO:0000313" key="13">
    <source>
        <dbReference type="EMBL" id="RMD77236.1"/>
    </source>
</evidence>
<comment type="subcellular location">
    <subcellularLocation>
        <location evidence="1 10">Cytoplasm</location>
    </subcellularLocation>
</comment>
<reference evidence="13 14" key="1">
    <citation type="submission" date="2018-10" db="EMBL/GenBank/DDBJ databases">
        <title>Thermophilic Lithotrophy and Phototrophy in an Intertidal, Iron-rich, Geothermal Spring.</title>
        <authorList>
            <person name="Ward L.M."/>
            <person name="Idei A."/>
            <person name="Nakagawa M."/>
            <person name="Ueno Y."/>
            <person name="Fischer W."/>
            <person name="Mcglynn S.E."/>
        </authorList>
    </citation>
    <scope>NUCLEOTIDE SEQUENCE [LARGE SCALE GENOMIC DNA]</scope>
    <source>
        <strain evidence="13">J137</strain>
    </source>
</reference>
<dbReference type="Gene3D" id="3.40.50.20">
    <property type="match status" value="1"/>
</dbReference>
<dbReference type="Gene3D" id="3.30.470.20">
    <property type="entry name" value="ATP-grasp fold, B domain"/>
    <property type="match status" value="1"/>
</dbReference>
<dbReference type="GO" id="GO:0005524">
    <property type="term" value="F:ATP binding"/>
    <property type="evidence" value="ECO:0007669"/>
    <property type="project" value="UniProtKB-UniRule"/>
</dbReference>
<dbReference type="EMBL" id="RFKV01000053">
    <property type="protein sequence ID" value="RMD77236.1"/>
    <property type="molecule type" value="Genomic_DNA"/>
</dbReference>
<dbReference type="Pfam" id="PF07478">
    <property type="entry name" value="Dala_Dala_lig_C"/>
    <property type="match status" value="1"/>
</dbReference>
<dbReference type="InterPro" id="IPR011095">
    <property type="entry name" value="Dala_Dala_lig_C"/>
</dbReference>
<dbReference type="InterPro" id="IPR005905">
    <property type="entry name" value="D_ala_D_ala"/>
</dbReference>
<keyword evidence="4 10" id="KW-0436">Ligase</keyword>
<keyword evidence="5 11" id="KW-0547">Nucleotide-binding</keyword>
<evidence type="ECO:0000256" key="6">
    <source>
        <dbReference type="ARBA" id="ARBA00022840"/>
    </source>
</evidence>
<evidence type="ECO:0000256" key="1">
    <source>
        <dbReference type="ARBA" id="ARBA00004496"/>
    </source>
</evidence>
<dbReference type="HAMAP" id="MF_00047">
    <property type="entry name" value="Dala_Dala_lig"/>
    <property type="match status" value="1"/>
</dbReference>
<name>A0A3M0Z189_9BACT</name>
<dbReference type="InterPro" id="IPR013815">
    <property type="entry name" value="ATP_grasp_subdomain_1"/>
</dbReference>
<accession>A0A3M0Z189</accession>
<dbReference type="PANTHER" id="PTHR23132">
    <property type="entry name" value="D-ALANINE--D-ALANINE LIGASE"/>
    <property type="match status" value="1"/>
</dbReference>
<sequence>MKKKVILAFGGHSPEHEVSIITALQVLDNLEHSKYEVFAIYLDRQQNFFLLKNLKNKKDFFRSKRLPIVFGKDNRGGYFKIKGSIQRKIYPDVAMLCFHGGLGESGGLSGFFQSIGIAITCSDLESSSISMNKFLSKKILEGTNINTIQFEAYRTDCIKQDLPGVTKSILKTINLPVIIKPVHFGSSIGIKIARTEIELEKSLIDTCYLDKEILVERFLEKIEEYNVSVFRYKGDILVSEIEKPKKNDLILSYKDKYETGAKKTGKYGMASLLREVPATLPDELRKKIIDQAKLIYEKIGCFGVVRIDFILHNSILYFNEINPIPGSLSYYLWEPIGIDFSELLDMIIENAIYEKEKQDLVRYEPNDDIVSKFINSD</sequence>
<evidence type="ECO:0000256" key="9">
    <source>
        <dbReference type="ARBA" id="ARBA00023316"/>
    </source>
</evidence>
<dbReference type="InterPro" id="IPR000291">
    <property type="entry name" value="D-Ala_lig_Van_CS"/>
</dbReference>
<keyword evidence="7 10" id="KW-0133">Cell shape</keyword>
<dbReference type="PROSITE" id="PS00844">
    <property type="entry name" value="DALA_DALA_LIGASE_2"/>
    <property type="match status" value="1"/>
</dbReference>
<dbReference type="InterPro" id="IPR016185">
    <property type="entry name" value="PreATP-grasp_dom_sf"/>
</dbReference>
<dbReference type="InterPro" id="IPR011761">
    <property type="entry name" value="ATP-grasp"/>
</dbReference>
<dbReference type="InterPro" id="IPR011127">
    <property type="entry name" value="Dala_Dala_lig_N"/>
</dbReference>
<dbReference type="SUPFAM" id="SSF52440">
    <property type="entry name" value="PreATP-grasp domain"/>
    <property type="match status" value="1"/>
</dbReference>
<dbReference type="PROSITE" id="PS50975">
    <property type="entry name" value="ATP_GRASP"/>
    <property type="match status" value="1"/>
</dbReference>
<comment type="similarity">
    <text evidence="2 10">Belongs to the D-alanine--D-alanine ligase family.</text>
</comment>
<dbReference type="PANTHER" id="PTHR23132:SF23">
    <property type="entry name" value="D-ALANINE--D-ALANINE LIGASE B"/>
    <property type="match status" value="1"/>
</dbReference>
<dbReference type="GO" id="GO:0071555">
    <property type="term" value="P:cell wall organization"/>
    <property type="evidence" value="ECO:0007669"/>
    <property type="project" value="UniProtKB-KW"/>
</dbReference>
<dbReference type="EC" id="6.3.2.4" evidence="10"/>
<organism evidence="13 14">
    <name type="scientific">Candidatus Dojkabacteria bacterium</name>
    <dbReference type="NCBI Taxonomy" id="2099670"/>
    <lineage>
        <taxon>Bacteria</taxon>
        <taxon>Candidatus Dojkabacteria</taxon>
    </lineage>
</organism>
<dbReference type="GO" id="GO:0009252">
    <property type="term" value="P:peptidoglycan biosynthetic process"/>
    <property type="evidence" value="ECO:0007669"/>
    <property type="project" value="UniProtKB-UniRule"/>
</dbReference>
<proteinExistence type="inferred from homology"/>
<keyword evidence="3 10" id="KW-0963">Cytoplasm</keyword>
<evidence type="ECO:0000256" key="11">
    <source>
        <dbReference type="PROSITE-ProRule" id="PRU00409"/>
    </source>
</evidence>
<comment type="catalytic activity">
    <reaction evidence="10">
        <text>2 D-alanine + ATP = D-alanyl-D-alanine + ADP + phosphate + H(+)</text>
        <dbReference type="Rhea" id="RHEA:11224"/>
        <dbReference type="ChEBI" id="CHEBI:15378"/>
        <dbReference type="ChEBI" id="CHEBI:30616"/>
        <dbReference type="ChEBI" id="CHEBI:43474"/>
        <dbReference type="ChEBI" id="CHEBI:57416"/>
        <dbReference type="ChEBI" id="CHEBI:57822"/>
        <dbReference type="ChEBI" id="CHEBI:456216"/>
        <dbReference type="EC" id="6.3.2.4"/>
    </reaction>
</comment>
<evidence type="ECO:0000256" key="8">
    <source>
        <dbReference type="ARBA" id="ARBA00022984"/>
    </source>
</evidence>
<protein>
    <recommendedName>
        <fullName evidence="10">D-alanine--D-alanine ligase</fullName>
        <ecNumber evidence="10">6.3.2.4</ecNumber>
    </recommendedName>
    <alternativeName>
        <fullName evidence="10">D-Ala-D-Ala ligase</fullName>
    </alternativeName>
    <alternativeName>
        <fullName evidence="10">D-alanylalanine synthetase</fullName>
    </alternativeName>
</protein>
<dbReference type="Pfam" id="PF01820">
    <property type="entry name" value="Dala_Dala_lig_N"/>
    <property type="match status" value="1"/>
</dbReference>
<dbReference type="UniPathway" id="UPA00219"/>
<dbReference type="AlphaFoldDB" id="A0A3M0Z189"/>
<evidence type="ECO:0000256" key="4">
    <source>
        <dbReference type="ARBA" id="ARBA00022598"/>
    </source>
</evidence>
<dbReference type="GO" id="GO:0008360">
    <property type="term" value="P:regulation of cell shape"/>
    <property type="evidence" value="ECO:0007669"/>
    <property type="project" value="UniProtKB-KW"/>
</dbReference>
<evidence type="ECO:0000256" key="5">
    <source>
        <dbReference type="ARBA" id="ARBA00022741"/>
    </source>
</evidence>
<feature type="domain" description="ATP-grasp" evidence="12">
    <location>
        <begin position="137"/>
        <end position="349"/>
    </location>
</feature>
<evidence type="ECO:0000256" key="7">
    <source>
        <dbReference type="ARBA" id="ARBA00022960"/>
    </source>
</evidence>
<evidence type="ECO:0000313" key="14">
    <source>
        <dbReference type="Proteomes" id="UP000269410"/>
    </source>
</evidence>
<dbReference type="GO" id="GO:0005737">
    <property type="term" value="C:cytoplasm"/>
    <property type="evidence" value="ECO:0007669"/>
    <property type="project" value="UniProtKB-SubCell"/>
</dbReference>